<reference evidence="2 3" key="1">
    <citation type="submission" date="2011-04" db="EMBL/GenBank/DDBJ databases">
        <title>The complete genome of Selenomonas sputigena DSM 20758.</title>
        <authorList>
            <consortium name="US DOE Joint Genome Institute (JGI-PGF)"/>
            <person name="Lucas S."/>
            <person name="Copeland A."/>
            <person name="Lapidus A."/>
            <person name="Bruce D."/>
            <person name="Goodwin L."/>
            <person name="Pitluck S."/>
            <person name="Peters L."/>
            <person name="Kyrpides N."/>
            <person name="Mavromatis K."/>
            <person name="Ivanova N."/>
            <person name="Ovchinnikova G."/>
            <person name="Teshima H."/>
            <person name="Detter J.C."/>
            <person name="Tapia R."/>
            <person name="Han C."/>
            <person name="Land M."/>
            <person name="Hauser L."/>
            <person name="Markowitz V."/>
            <person name="Cheng J.-F."/>
            <person name="Hugenholtz P."/>
            <person name="Woyke T."/>
            <person name="Wu D."/>
            <person name="Gronow S."/>
            <person name="Wellnitz S."/>
            <person name="Schneider S."/>
            <person name="Klenk H.-P."/>
            <person name="Eisen J.A."/>
        </authorList>
    </citation>
    <scope>NUCLEOTIDE SEQUENCE [LARGE SCALE GENOMIC DNA]</scope>
    <source>
        <strain evidence="3">ATCC 35185 / DSM 20758 / VPI D19B-28</strain>
    </source>
</reference>
<proteinExistence type="predicted"/>
<feature type="transmembrane region" description="Helical" evidence="1">
    <location>
        <begin position="6"/>
        <end position="24"/>
    </location>
</feature>
<organism evidence="2 3">
    <name type="scientific">Selenomonas sputigena (strain ATCC 35185 / DSM 20758 / CCUG 44933 / VPI D19B-28)</name>
    <dbReference type="NCBI Taxonomy" id="546271"/>
    <lineage>
        <taxon>Bacteria</taxon>
        <taxon>Bacillati</taxon>
        <taxon>Bacillota</taxon>
        <taxon>Negativicutes</taxon>
        <taxon>Selenomonadales</taxon>
        <taxon>Selenomonadaceae</taxon>
        <taxon>Selenomonas</taxon>
    </lineage>
</organism>
<accession>F4EWV5</accession>
<dbReference type="HOGENOM" id="CLU_3391266_0_0_9"/>
<dbReference type="AlphaFoldDB" id="F4EWV5"/>
<keyword evidence="1" id="KW-0812">Transmembrane</keyword>
<keyword evidence="3" id="KW-1185">Reference proteome</keyword>
<gene>
    <name evidence="2" type="ordered locus">Selsp_1753</name>
</gene>
<name>F4EWV5_SELS3</name>
<evidence type="ECO:0000313" key="3">
    <source>
        <dbReference type="Proteomes" id="UP000011124"/>
    </source>
</evidence>
<protein>
    <submittedName>
        <fullName evidence="2">Uncharacterized protein</fullName>
    </submittedName>
</protein>
<keyword evidence="1" id="KW-1133">Transmembrane helix</keyword>
<dbReference type="EMBL" id="CP002637">
    <property type="protein sequence ID" value="AEC00709.1"/>
    <property type="molecule type" value="Genomic_DNA"/>
</dbReference>
<keyword evidence="1" id="KW-0472">Membrane</keyword>
<dbReference type="KEGG" id="ssg:Selsp_1753"/>
<evidence type="ECO:0000313" key="2">
    <source>
        <dbReference type="EMBL" id="AEC00709.1"/>
    </source>
</evidence>
<sequence length="32" mass="3555">MTSFELIVILIFATGYILVLKEITAPRTKESG</sequence>
<evidence type="ECO:0000256" key="1">
    <source>
        <dbReference type="SAM" id="Phobius"/>
    </source>
</evidence>
<dbReference type="Proteomes" id="UP000011124">
    <property type="component" value="Chromosome"/>
</dbReference>